<dbReference type="PANTHER" id="PTHR16027:SF4">
    <property type="entry name" value="RAS-INTERACTING PROTEIN 1"/>
    <property type="match status" value="1"/>
</dbReference>
<feature type="compositionally biased region" description="Basic residues" evidence="1">
    <location>
        <begin position="301"/>
        <end position="311"/>
    </location>
</feature>
<dbReference type="Proteomes" id="UP000265160">
    <property type="component" value="LG8"/>
</dbReference>
<dbReference type="AlphaFoldDB" id="A0A3P9B9H2"/>
<dbReference type="GO" id="GO:0051020">
    <property type="term" value="F:GTPase binding"/>
    <property type="evidence" value="ECO:0007669"/>
    <property type="project" value="TreeGrafter"/>
</dbReference>
<dbReference type="GeneTree" id="ENSGT00940000164726"/>
<name>A0A3P9B9H2_9CICH</name>
<dbReference type="SMART" id="SM01132">
    <property type="entry name" value="DIL"/>
    <property type="match status" value="1"/>
</dbReference>
<evidence type="ECO:0000256" key="2">
    <source>
        <dbReference type="SAM" id="Phobius"/>
    </source>
</evidence>
<reference evidence="4 5" key="1">
    <citation type="journal article" date="2014" name="Nature">
        <title>The genomic substrate for adaptive radiation in African cichlid fish.</title>
        <authorList>
            <person name="Brawand D."/>
            <person name="Wagner C.E."/>
            <person name="Li Y.I."/>
            <person name="Malinsky M."/>
            <person name="Keller I."/>
            <person name="Fan S."/>
            <person name="Simakov O."/>
            <person name="Ng A.Y."/>
            <person name="Lim Z.W."/>
            <person name="Bezault E."/>
            <person name="Turner-Maier J."/>
            <person name="Johnson J."/>
            <person name="Alcazar R."/>
            <person name="Noh H.J."/>
            <person name="Russell P."/>
            <person name="Aken B."/>
            <person name="Alfoldi J."/>
            <person name="Amemiya C."/>
            <person name="Azzouzi N."/>
            <person name="Baroiller J.F."/>
            <person name="Barloy-Hubler F."/>
            <person name="Berlin A."/>
            <person name="Bloomquist R."/>
            <person name="Carleton K.L."/>
            <person name="Conte M.A."/>
            <person name="D'Cotta H."/>
            <person name="Eshel O."/>
            <person name="Gaffney L."/>
            <person name="Galibert F."/>
            <person name="Gante H.F."/>
            <person name="Gnerre S."/>
            <person name="Greuter L."/>
            <person name="Guyon R."/>
            <person name="Haddad N.S."/>
            <person name="Haerty W."/>
            <person name="Harris R.M."/>
            <person name="Hofmann H.A."/>
            <person name="Hourlier T."/>
            <person name="Hulata G."/>
            <person name="Jaffe D.B."/>
            <person name="Lara M."/>
            <person name="Lee A.P."/>
            <person name="MacCallum I."/>
            <person name="Mwaiko S."/>
            <person name="Nikaido M."/>
            <person name="Nishihara H."/>
            <person name="Ozouf-Costaz C."/>
            <person name="Penman D.J."/>
            <person name="Przybylski D."/>
            <person name="Rakotomanga M."/>
            <person name="Renn S.C.P."/>
            <person name="Ribeiro F.J."/>
            <person name="Ron M."/>
            <person name="Salzburger W."/>
            <person name="Sanchez-Pulido L."/>
            <person name="Santos M.E."/>
            <person name="Searle S."/>
            <person name="Sharpe T."/>
            <person name="Swofford R."/>
            <person name="Tan F.J."/>
            <person name="Williams L."/>
            <person name="Young S."/>
            <person name="Yin S."/>
            <person name="Okada N."/>
            <person name="Kocher T.D."/>
            <person name="Miska E.A."/>
            <person name="Lander E.S."/>
            <person name="Venkatesh B."/>
            <person name="Fernald R.D."/>
            <person name="Meyer A."/>
            <person name="Ponting C.P."/>
            <person name="Streelman J.T."/>
            <person name="Lindblad-Toh K."/>
            <person name="Seehausen O."/>
            <person name="Di Palma F."/>
        </authorList>
    </citation>
    <scope>NUCLEOTIDE SEQUENCE</scope>
</reference>
<dbReference type="InterPro" id="IPR002710">
    <property type="entry name" value="Dilute_dom"/>
</dbReference>
<feature type="region of interest" description="Disordered" evidence="1">
    <location>
        <begin position="272"/>
        <end position="311"/>
    </location>
</feature>
<dbReference type="Ensembl" id="ENSMZET00005006815.1">
    <property type="protein sequence ID" value="ENSMZEP00005006517.1"/>
    <property type="gene ID" value="ENSMZEG00005005017.1"/>
</dbReference>
<proteinExistence type="predicted"/>
<keyword evidence="2" id="KW-0812">Transmembrane</keyword>
<dbReference type="GO" id="GO:0035024">
    <property type="term" value="P:negative regulation of Rho protein signal transduction"/>
    <property type="evidence" value="ECO:0007669"/>
    <property type="project" value="TreeGrafter"/>
</dbReference>
<keyword evidence="5" id="KW-1185">Reference proteome</keyword>
<reference evidence="4" key="3">
    <citation type="submission" date="2025-09" db="UniProtKB">
        <authorList>
            <consortium name="Ensembl"/>
        </authorList>
    </citation>
    <scope>IDENTIFICATION</scope>
</reference>
<reference evidence="4" key="2">
    <citation type="submission" date="2025-08" db="UniProtKB">
        <authorList>
            <consortium name="Ensembl"/>
        </authorList>
    </citation>
    <scope>IDENTIFICATION</scope>
</reference>
<feature type="domain" description="Dilute" evidence="3">
    <location>
        <begin position="8"/>
        <end position="243"/>
    </location>
</feature>
<feature type="transmembrane region" description="Helical" evidence="2">
    <location>
        <begin position="20"/>
        <end position="42"/>
    </location>
</feature>
<dbReference type="Pfam" id="PF01843">
    <property type="entry name" value="DIL"/>
    <property type="match status" value="1"/>
</dbReference>
<dbReference type="GO" id="GO:0001525">
    <property type="term" value="P:angiogenesis"/>
    <property type="evidence" value="ECO:0007669"/>
    <property type="project" value="TreeGrafter"/>
</dbReference>
<keyword evidence="2" id="KW-0472">Membrane</keyword>
<keyword evidence="2" id="KW-1133">Transmembrane helix</keyword>
<evidence type="ECO:0000313" key="5">
    <source>
        <dbReference type="Proteomes" id="UP000265160"/>
    </source>
</evidence>
<evidence type="ECO:0000313" key="4">
    <source>
        <dbReference type="Ensembl" id="ENSMZEP00005006517.1"/>
    </source>
</evidence>
<dbReference type="STRING" id="106582.ENSMZEP00005006517"/>
<evidence type="ECO:0000259" key="3">
    <source>
        <dbReference type="PROSITE" id="PS51126"/>
    </source>
</evidence>
<sequence>MFSWFTLTSLLHRFAYKILYWSISNQLVIFIISFSLSVSYLYKTIYKLEQLIVRSAVLYNGTADHEELQGTQERLQVPGEIQQVVEVLTECLTLVSDCQVHPEISSQLISYLFYFINASLFNSLMERGTLPGFYQWSRGVRIRANLDLLLDWAHAAGLGELALEHTHTLSSAVNLLATPRKNLLQKTWVSLRLDYPALSPAQLNHLLSLYSPASPCRHTWTPSVQEQAAARQTADILESFDTHHPLVLPDVGYQLQLRRAVTDSALRRELDKLKDWPPAEPAGTPLQPPLASAPWPPNGTGKKKKKKKKKVYNKMFSIC</sequence>
<dbReference type="InterPro" id="IPR052072">
    <property type="entry name" value="Vascular_dev_regulator"/>
</dbReference>
<evidence type="ECO:0000256" key="1">
    <source>
        <dbReference type="SAM" id="MobiDB-lite"/>
    </source>
</evidence>
<organism evidence="4 5">
    <name type="scientific">Maylandia zebra</name>
    <name type="common">zebra mbuna</name>
    <dbReference type="NCBI Taxonomy" id="106582"/>
    <lineage>
        <taxon>Eukaryota</taxon>
        <taxon>Metazoa</taxon>
        <taxon>Chordata</taxon>
        <taxon>Craniata</taxon>
        <taxon>Vertebrata</taxon>
        <taxon>Euteleostomi</taxon>
        <taxon>Actinopterygii</taxon>
        <taxon>Neopterygii</taxon>
        <taxon>Teleostei</taxon>
        <taxon>Neoteleostei</taxon>
        <taxon>Acanthomorphata</taxon>
        <taxon>Ovalentaria</taxon>
        <taxon>Cichlomorphae</taxon>
        <taxon>Cichliformes</taxon>
        <taxon>Cichlidae</taxon>
        <taxon>African cichlids</taxon>
        <taxon>Pseudocrenilabrinae</taxon>
        <taxon>Haplochromini</taxon>
        <taxon>Maylandia</taxon>
        <taxon>Maylandia zebra complex</taxon>
    </lineage>
</organism>
<accession>A0A3P9B9H2</accession>
<dbReference type="PROSITE" id="PS51126">
    <property type="entry name" value="DILUTE"/>
    <property type="match status" value="1"/>
</dbReference>
<dbReference type="GO" id="GO:0005911">
    <property type="term" value="C:cell-cell junction"/>
    <property type="evidence" value="ECO:0007669"/>
    <property type="project" value="TreeGrafter"/>
</dbReference>
<dbReference type="PANTHER" id="PTHR16027">
    <property type="entry name" value="DILUTE DOMAIN-CONTAINING PROTEIN YPR089W"/>
    <property type="match status" value="1"/>
</dbReference>
<protein>
    <recommendedName>
        <fullName evidence="3">Dilute domain-containing protein</fullName>
    </recommendedName>
</protein>